<evidence type="ECO:0000313" key="3">
    <source>
        <dbReference type="Proteomes" id="UP000235162"/>
    </source>
</evidence>
<dbReference type="Gene3D" id="1.10.10.60">
    <property type="entry name" value="Homeodomain-like"/>
    <property type="match status" value="1"/>
</dbReference>
<evidence type="ECO:0000313" key="2">
    <source>
        <dbReference type="EMBL" id="PLW87870.1"/>
    </source>
</evidence>
<organism evidence="2 3">
    <name type="scientific">Halioglobus japonicus</name>
    <dbReference type="NCBI Taxonomy" id="930805"/>
    <lineage>
        <taxon>Bacteria</taxon>
        <taxon>Pseudomonadati</taxon>
        <taxon>Pseudomonadota</taxon>
        <taxon>Gammaproteobacteria</taxon>
        <taxon>Cellvibrionales</taxon>
        <taxon>Halieaceae</taxon>
        <taxon>Halioglobus</taxon>
    </lineage>
</organism>
<dbReference type="InterPro" id="IPR009057">
    <property type="entry name" value="Homeodomain-like_sf"/>
</dbReference>
<dbReference type="Proteomes" id="UP000235162">
    <property type="component" value="Unassembled WGS sequence"/>
</dbReference>
<dbReference type="RefSeq" id="WP_102106143.1">
    <property type="nucleotide sequence ID" value="NZ_PKUR01000001.1"/>
</dbReference>
<dbReference type="Pfam" id="PF02954">
    <property type="entry name" value="HTH_8"/>
    <property type="match status" value="1"/>
</dbReference>
<dbReference type="PRINTS" id="PR01590">
    <property type="entry name" value="HTHFIS"/>
</dbReference>
<dbReference type="InterPro" id="IPR002197">
    <property type="entry name" value="HTH_Fis"/>
</dbReference>
<dbReference type="EMBL" id="PKUR01000001">
    <property type="protein sequence ID" value="PLW87870.1"/>
    <property type="molecule type" value="Genomic_DNA"/>
</dbReference>
<protein>
    <recommendedName>
        <fullName evidence="1">DNA binding HTH domain-containing protein</fullName>
    </recommendedName>
</protein>
<gene>
    <name evidence="2" type="ORF">C0029_04695</name>
</gene>
<keyword evidence="3" id="KW-1185">Reference proteome</keyword>
<feature type="domain" description="DNA binding HTH" evidence="1">
    <location>
        <begin position="46"/>
        <end position="86"/>
    </location>
</feature>
<dbReference type="AlphaFoldDB" id="A0AAP8SPN7"/>
<reference evidence="2 3" key="1">
    <citation type="submission" date="2018-01" db="EMBL/GenBank/DDBJ databases">
        <title>The draft genome sequence of Halioglobus japonicus S1-36.</title>
        <authorList>
            <person name="Du Z.-J."/>
            <person name="Shi M.-J."/>
        </authorList>
    </citation>
    <scope>NUCLEOTIDE SEQUENCE [LARGE SCALE GENOMIC DNA]</scope>
    <source>
        <strain evidence="2 3">S1-36</strain>
    </source>
</reference>
<name>A0AAP8SPN7_9GAMM</name>
<comment type="caution">
    <text evidence="2">The sequence shown here is derived from an EMBL/GenBank/DDBJ whole genome shotgun (WGS) entry which is preliminary data.</text>
</comment>
<dbReference type="GO" id="GO:0043565">
    <property type="term" value="F:sequence-specific DNA binding"/>
    <property type="evidence" value="ECO:0007669"/>
    <property type="project" value="InterPro"/>
</dbReference>
<dbReference type="SUPFAM" id="SSF46689">
    <property type="entry name" value="Homeodomain-like"/>
    <property type="match status" value="1"/>
</dbReference>
<evidence type="ECO:0000259" key="1">
    <source>
        <dbReference type="Pfam" id="PF02954"/>
    </source>
</evidence>
<accession>A0AAP8SPN7</accession>
<proteinExistence type="predicted"/>
<sequence length="102" mass="11721">MRELQNFVERIVVNLAARPDRELSDEFIAGILPELQRNNAIRPTNSLREQEEASIRQAMQTFNGDKARVAESLGISTTTLWRRLRRMQQNNDNPINQISSGN</sequence>